<keyword evidence="2" id="KW-0812">Transmembrane</keyword>
<evidence type="ECO:0000256" key="2">
    <source>
        <dbReference type="SAM" id="Phobius"/>
    </source>
</evidence>
<keyword evidence="2" id="KW-0472">Membrane</keyword>
<feature type="compositionally biased region" description="Pro residues" evidence="1">
    <location>
        <begin position="200"/>
        <end position="214"/>
    </location>
</feature>
<feature type="domain" description="Zinc finger/thioredoxin putative" evidence="3">
    <location>
        <begin position="1"/>
        <end position="36"/>
    </location>
</feature>
<organism evidence="4 5">
    <name type="scientific">Pacificitalea manganoxidans</name>
    <dbReference type="NCBI Taxonomy" id="1411902"/>
    <lineage>
        <taxon>Bacteria</taxon>
        <taxon>Pseudomonadati</taxon>
        <taxon>Pseudomonadota</taxon>
        <taxon>Alphaproteobacteria</taxon>
        <taxon>Rhodobacterales</taxon>
        <taxon>Paracoccaceae</taxon>
        <taxon>Pacificitalea</taxon>
    </lineage>
</organism>
<feature type="compositionally biased region" description="Low complexity" evidence="1">
    <location>
        <begin position="233"/>
        <end position="258"/>
    </location>
</feature>
<keyword evidence="2" id="KW-1133">Transmembrane helix</keyword>
<feature type="transmembrane region" description="Helical" evidence="2">
    <location>
        <begin position="333"/>
        <end position="352"/>
    </location>
</feature>
<gene>
    <name evidence="4" type="ORF">CBW24_13930</name>
</gene>
<feature type="compositionally biased region" description="Acidic residues" evidence="1">
    <location>
        <begin position="110"/>
        <end position="125"/>
    </location>
</feature>
<protein>
    <recommendedName>
        <fullName evidence="3">Zinc finger/thioredoxin putative domain-containing protein</fullName>
    </recommendedName>
</protein>
<dbReference type="NCBIfam" id="TIGR02098">
    <property type="entry name" value="MJ0042_CXXC"/>
    <property type="match status" value="1"/>
</dbReference>
<keyword evidence="5" id="KW-1185">Reference proteome</keyword>
<evidence type="ECO:0000313" key="4">
    <source>
        <dbReference type="EMBL" id="ATI42994.1"/>
    </source>
</evidence>
<reference evidence="4 5" key="1">
    <citation type="submission" date="2017-05" db="EMBL/GenBank/DDBJ databases">
        <title>Comparative genomic and metabolic analysis of manganese-oxidizing mechanisms in Celeribater manganoxidans DY25T: its adaption to the environment of polymetallic nodule.</title>
        <authorList>
            <person name="Wang X."/>
        </authorList>
    </citation>
    <scope>NUCLEOTIDE SEQUENCE [LARGE SCALE GENOMIC DNA]</scope>
    <source>
        <strain evidence="4 5">DY25</strain>
    </source>
</reference>
<name>A0A291M269_9RHOB</name>
<feature type="compositionally biased region" description="Low complexity" evidence="1">
    <location>
        <begin position="51"/>
        <end position="62"/>
    </location>
</feature>
<dbReference type="AlphaFoldDB" id="A0A291M269"/>
<feature type="region of interest" description="Disordered" evidence="1">
    <location>
        <begin position="39"/>
        <end position="137"/>
    </location>
</feature>
<dbReference type="KEGG" id="cmag:CBW24_13930"/>
<evidence type="ECO:0000256" key="1">
    <source>
        <dbReference type="SAM" id="MobiDB-lite"/>
    </source>
</evidence>
<accession>A0A291M269</accession>
<feature type="compositionally biased region" description="Pro residues" evidence="1">
    <location>
        <begin position="94"/>
        <end position="104"/>
    </location>
</feature>
<feature type="region of interest" description="Disordered" evidence="1">
    <location>
        <begin position="150"/>
        <end position="293"/>
    </location>
</feature>
<feature type="compositionally biased region" description="Low complexity" evidence="1">
    <location>
        <begin position="215"/>
        <end position="224"/>
    </location>
</feature>
<evidence type="ECO:0000259" key="3">
    <source>
        <dbReference type="Pfam" id="PF13717"/>
    </source>
</evidence>
<feature type="compositionally biased region" description="Basic and acidic residues" evidence="1">
    <location>
        <begin position="150"/>
        <end position="163"/>
    </location>
</feature>
<dbReference type="Proteomes" id="UP000219050">
    <property type="component" value="Chromosome"/>
</dbReference>
<dbReference type="InterPro" id="IPR011723">
    <property type="entry name" value="Znf/thioredoxin_put"/>
</dbReference>
<sequence length="393" mass="41604">MRLICPNCEAQYAVGDDLIPPGGRDVQCSNCGRTWFQYPEGEAGPDASARAAGDVADPLPDDAAPPEPEDRRADDPSAPASSRIKVSRGVRAPKPAPVPAPDPAPQATEADADAPDWDADDEAEDAAPVPPVTAPRRRLDASLLQVLREEAEREQAARRREAGGLEMQPDLGVAEPERVRATPPVDPAPEPEPDTGPADQAPPVPRPDAVPDPVRPVAEDAPAASDTPEPRSPARTPAPAAPSQTEAAIIAGSAAAMARGDRPDPEPAPVKPAPVTVEEDAAPMPDKRGPRRDLLPDIEEINSTLRASGQTTTKETQDPRVARAARQRRQKGFRLGFGLALIAAGLALFVYSRAPMIVGWLPQAEAPLVAYVNAVNDGRVWLDDRLRQMVGPD</sequence>
<evidence type="ECO:0000313" key="5">
    <source>
        <dbReference type="Proteomes" id="UP000219050"/>
    </source>
</evidence>
<dbReference type="Pfam" id="PF13717">
    <property type="entry name" value="Zn_ribbon_4"/>
    <property type="match status" value="1"/>
</dbReference>
<proteinExistence type="predicted"/>
<dbReference type="EMBL" id="CP021404">
    <property type="protein sequence ID" value="ATI42994.1"/>
    <property type="molecule type" value="Genomic_DNA"/>
</dbReference>